<organism evidence="1 2">
    <name type="scientific">Saprospira grandis (strain Lewin)</name>
    <dbReference type="NCBI Taxonomy" id="984262"/>
    <lineage>
        <taxon>Bacteria</taxon>
        <taxon>Pseudomonadati</taxon>
        <taxon>Bacteroidota</taxon>
        <taxon>Saprospiria</taxon>
        <taxon>Saprospirales</taxon>
        <taxon>Saprospiraceae</taxon>
        <taxon>Saprospira</taxon>
    </lineage>
</organism>
<evidence type="ECO:0000313" key="1">
    <source>
        <dbReference type="EMBL" id="AFC23132.1"/>
    </source>
</evidence>
<dbReference type="HOGENOM" id="CLU_939720_0_0_10"/>
<dbReference type="AlphaFoldDB" id="H6L8Z6"/>
<accession>H6L8Z6</accession>
<dbReference type="EMBL" id="CP002831">
    <property type="protein sequence ID" value="AFC23132.1"/>
    <property type="molecule type" value="Genomic_DNA"/>
</dbReference>
<dbReference type="OrthoDB" id="9815414at2"/>
<dbReference type="KEGG" id="sgn:SGRA_0393"/>
<sequence length="296" mass="34401">MSSEKKNPNYLVQEFSSIDLMPKNPKQNAKKLQVKTRMQRAEQEIEFLSEEVLYDEEGRSKLVRHFGPDNELMEEYQHNYPAANQHEVLNVQEGEEAGHWLITYNEEGQIVQSVFSDLQEGGKDTDSYFYNEAGQLVKVVQEVFPSDEPTSYVLLDWEGERLLKITELFGDELEGEHRFEYAEGSNLPKKVAHYVMLEEEGEAPDLQMADVQQPKYNEKGQLIYNEVEYLLTDSKIELTQEYNAEEVAVRFTQKEYVEGELFSDLLRIEDGKDRVVSEVTKIPAENVTVEQIYDYI</sequence>
<dbReference type="RefSeq" id="WP_014373379.1">
    <property type="nucleotide sequence ID" value="NC_016940.1"/>
</dbReference>
<dbReference type="STRING" id="984262.SGRA_0393"/>
<evidence type="ECO:0000313" key="2">
    <source>
        <dbReference type="Proteomes" id="UP000007519"/>
    </source>
</evidence>
<reference evidence="1 2" key="1">
    <citation type="journal article" date="2012" name="Stand. Genomic Sci.">
        <title>Complete genome sequencing and analysis of Saprospira grandis str. Lewin, a predatory marine bacterium.</title>
        <authorList>
            <person name="Saw J.H."/>
            <person name="Yuryev A."/>
            <person name="Kanbe M."/>
            <person name="Hou S."/>
            <person name="Young A.G."/>
            <person name="Aizawa S."/>
            <person name="Alam M."/>
        </authorList>
    </citation>
    <scope>NUCLEOTIDE SEQUENCE [LARGE SCALE GENOMIC DNA]</scope>
    <source>
        <strain evidence="1 2">Lewin</strain>
    </source>
</reference>
<name>H6L8Z6_SAPGL</name>
<keyword evidence="2" id="KW-1185">Reference proteome</keyword>
<gene>
    <name evidence="1" type="ordered locus">SGRA_0393</name>
</gene>
<proteinExistence type="predicted"/>
<protein>
    <submittedName>
        <fullName evidence="1">Uncharacterized protein</fullName>
    </submittedName>
</protein>
<dbReference type="Gene3D" id="2.180.10.10">
    <property type="entry name" value="RHS repeat-associated core"/>
    <property type="match status" value="1"/>
</dbReference>
<dbReference type="Proteomes" id="UP000007519">
    <property type="component" value="Chromosome"/>
</dbReference>